<feature type="domain" description="Type II secretion system protein GspF" evidence="7">
    <location>
        <begin position="119"/>
        <end position="240"/>
    </location>
</feature>
<feature type="transmembrane region" description="Helical" evidence="6">
    <location>
        <begin position="6"/>
        <end position="27"/>
    </location>
</feature>
<protein>
    <submittedName>
        <fullName evidence="8">Flp pilus assembly protein TadB</fullName>
    </submittedName>
</protein>
<dbReference type="PANTHER" id="PTHR35007:SF1">
    <property type="entry name" value="PILUS ASSEMBLY PROTEIN"/>
    <property type="match status" value="1"/>
</dbReference>
<evidence type="ECO:0000313" key="8">
    <source>
        <dbReference type="EMBL" id="AGF76840.1"/>
    </source>
</evidence>
<dbReference type="HOGENOM" id="CLU_064305_2_0_7"/>
<gene>
    <name evidence="8" type="ordered locus">UWK_00255</name>
</gene>
<sequence length="283" mass="31561">MIANIIIASLVAVSTGIFAWLFFLKMYDKLTYYKDTVEELTTNKFSELFLFIDISNYFYYYIAALLIFPIIAGSLSGDISLGILTFLVILFSPYLILKEMIKKRLKKFEQQLPDALVMVAGSIRSGSSLPIALDSLIKESSPPLSQEFGLYVRERKLGLDRDKAFDNLERRVPLEDLSLSLSAIRISSEIGGDLAETLESLAETLRKKLVMEGKIDSLTSQGKLQGIVMSTLPLFLIVALMKLEPAAMGQMFTTKIGWMVLATIVCMQVLGFIAIRKITAIDV</sequence>
<dbReference type="Pfam" id="PF00482">
    <property type="entry name" value="T2SSF"/>
    <property type="match status" value="1"/>
</dbReference>
<feature type="transmembrane region" description="Helical" evidence="6">
    <location>
        <begin position="48"/>
        <end position="73"/>
    </location>
</feature>
<evidence type="ECO:0000256" key="6">
    <source>
        <dbReference type="SAM" id="Phobius"/>
    </source>
</evidence>
<accession>M1PAM5</accession>
<proteinExistence type="predicted"/>
<keyword evidence="9" id="KW-1185">Reference proteome</keyword>
<evidence type="ECO:0000256" key="5">
    <source>
        <dbReference type="ARBA" id="ARBA00023136"/>
    </source>
</evidence>
<evidence type="ECO:0000256" key="3">
    <source>
        <dbReference type="ARBA" id="ARBA00022692"/>
    </source>
</evidence>
<dbReference type="PANTHER" id="PTHR35007">
    <property type="entry name" value="INTEGRAL MEMBRANE PROTEIN-RELATED"/>
    <property type="match status" value="1"/>
</dbReference>
<dbReference type="Proteomes" id="UP000011721">
    <property type="component" value="Chromosome"/>
</dbReference>
<feature type="transmembrane region" description="Helical" evidence="6">
    <location>
        <begin position="224"/>
        <end position="243"/>
    </location>
</feature>
<keyword evidence="3 6" id="KW-0812">Transmembrane</keyword>
<dbReference type="RefSeq" id="WP_015402539.1">
    <property type="nucleotide sequence ID" value="NC_020304.1"/>
</dbReference>
<dbReference type="KEGG" id="dsf:UWK_00255"/>
<evidence type="ECO:0000313" key="9">
    <source>
        <dbReference type="Proteomes" id="UP000011721"/>
    </source>
</evidence>
<dbReference type="AlphaFoldDB" id="M1PAM5"/>
<dbReference type="EMBL" id="CP003985">
    <property type="protein sequence ID" value="AGF76840.1"/>
    <property type="molecule type" value="Genomic_DNA"/>
</dbReference>
<dbReference type="STRING" id="1167006.UWK_00255"/>
<evidence type="ECO:0000256" key="2">
    <source>
        <dbReference type="ARBA" id="ARBA00022475"/>
    </source>
</evidence>
<comment type="subcellular location">
    <subcellularLocation>
        <location evidence="1">Cell membrane</location>
        <topology evidence="1">Multi-pass membrane protein</topology>
    </subcellularLocation>
</comment>
<feature type="transmembrane region" description="Helical" evidence="6">
    <location>
        <begin position="255"/>
        <end position="275"/>
    </location>
</feature>
<keyword evidence="4 6" id="KW-1133">Transmembrane helix</keyword>
<evidence type="ECO:0000256" key="1">
    <source>
        <dbReference type="ARBA" id="ARBA00004651"/>
    </source>
</evidence>
<feature type="transmembrane region" description="Helical" evidence="6">
    <location>
        <begin position="79"/>
        <end position="97"/>
    </location>
</feature>
<evidence type="ECO:0000256" key="4">
    <source>
        <dbReference type="ARBA" id="ARBA00022989"/>
    </source>
</evidence>
<name>M1PAM5_DESSD</name>
<keyword evidence="2" id="KW-1003">Cell membrane</keyword>
<dbReference type="InterPro" id="IPR042094">
    <property type="entry name" value="T2SS_GspF_sf"/>
</dbReference>
<keyword evidence="5 6" id="KW-0472">Membrane</keyword>
<dbReference type="eggNOG" id="COG4965">
    <property type="taxonomic scope" value="Bacteria"/>
</dbReference>
<dbReference type="Gene3D" id="1.20.81.30">
    <property type="entry name" value="Type II secretion system (T2SS), domain F"/>
    <property type="match status" value="1"/>
</dbReference>
<evidence type="ECO:0000259" key="7">
    <source>
        <dbReference type="Pfam" id="PF00482"/>
    </source>
</evidence>
<dbReference type="InterPro" id="IPR018076">
    <property type="entry name" value="T2SS_GspF_dom"/>
</dbReference>
<organism evidence="8 9">
    <name type="scientific">Desulfocapsa sulfexigens (strain DSM 10523 / SB164P1)</name>
    <dbReference type="NCBI Taxonomy" id="1167006"/>
    <lineage>
        <taxon>Bacteria</taxon>
        <taxon>Pseudomonadati</taxon>
        <taxon>Thermodesulfobacteriota</taxon>
        <taxon>Desulfobulbia</taxon>
        <taxon>Desulfobulbales</taxon>
        <taxon>Desulfocapsaceae</taxon>
        <taxon>Desulfocapsa</taxon>
    </lineage>
</organism>
<dbReference type="GO" id="GO:0005886">
    <property type="term" value="C:plasma membrane"/>
    <property type="evidence" value="ECO:0007669"/>
    <property type="project" value="UniProtKB-SubCell"/>
</dbReference>
<dbReference type="OrthoDB" id="597333at2"/>
<reference evidence="9" key="1">
    <citation type="journal article" date="2013" name="Stand. Genomic Sci.">
        <title>Complete genome sequence of Desulfocapsa sulfexigens, a marine deltaproteobacterium specialized in disproportionating inorganic sulfur compounds.</title>
        <authorList>
            <person name="Finster K.W."/>
            <person name="Kjeldsen K.U."/>
            <person name="Kube M."/>
            <person name="Reinhardt R."/>
            <person name="Mussmann M."/>
            <person name="Amann R."/>
            <person name="Schreiber L."/>
        </authorList>
    </citation>
    <scope>NUCLEOTIDE SEQUENCE [LARGE SCALE GENOMIC DNA]</scope>
    <source>
        <strain evidence="9">DSM 10523 / SB164P1</strain>
    </source>
</reference>